<dbReference type="AlphaFoldDB" id="A0A163AC20"/>
<name>A0A163AC20_9FLAO</name>
<dbReference type="OrthoDB" id="1366434at2"/>
<protein>
    <recommendedName>
        <fullName evidence="4">Lipoprotein</fullName>
    </recommendedName>
</protein>
<evidence type="ECO:0000313" key="3">
    <source>
        <dbReference type="Proteomes" id="UP000076715"/>
    </source>
</evidence>
<keyword evidence="1" id="KW-0732">Signal</keyword>
<feature type="chain" id="PRO_5007841636" description="Lipoprotein" evidence="1">
    <location>
        <begin position="20"/>
        <end position="188"/>
    </location>
</feature>
<keyword evidence="3" id="KW-1185">Reference proteome</keyword>
<evidence type="ECO:0000256" key="1">
    <source>
        <dbReference type="SAM" id="SignalP"/>
    </source>
</evidence>
<sequence>MTKNSILNLLFILSIAASALLASCKSETKTNTEAKTLPQYETVREMLEDSGDFYEENGSLKFISEEKSNIHIQVSKPISKNDSKSAVEEIVKRDIVYVAFQTFAQTNLNELTITSVPLDFEDRKKYYDSYKKTLKVDRAKAKSILKEHLNSDDFSILFNLENGIWLPNKNFDKLKFEKLEEVYSKMDI</sequence>
<comment type="caution">
    <text evidence="2">The sequence shown here is derived from an EMBL/GenBank/DDBJ whole genome shotgun (WGS) entry which is preliminary data.</text>
</comment>
<feature type="signal peptide" evidence="1">
    <location>
        <begin position="1"/>
        <end position="19"/>
    </location>
</feature>
<gene>
    <name evidence="2" type="ORF">AWE51_05625</name>
</gene>
<evidence type="ECO:0008006" key="4">
    <source>
        <dbReference type="Google" id="ProtNLM"/>
    </source>
</evidence>
<dbReference type="STRING" id="1642818.AWE51_05625"/>
<dbReference type="RefSeq" id="WP_066313961.1">
    <property type="nucleotide sequence ID" value="NZ_LQRT01000013.1"/>
</dbReference>
<evidence type="ECO:0000313" key="2">
    <source>
        <dbReference type="EMBL" id="KZS40430.1"/>
    </source>
</evidence>
<organism evidence="2 3">
    <name type="scientific">Aquimarina aggregata</name>
    <dbReference type="NCBI Taxonomy" id="1642818"/>
    <lineage>
        <taxon>Bacteria</taxon>
        <taxon>Pseudomonadati</taxon>
        <taxon>Bacteroidota</taxon>
        <taxon>Flavobacteriia</taxon>
        <taxon>Flavobacteriales</taxon>
        <taxon>Flavobacteriaceae</taxon>
        <taxon>Aquimarina</taxon>
    </lineage>
</organism>
<dbReference type="EMBL" id="LQRT01000013">
    <property type="protein sequence ID" value="KZS40430.1"/>
    <property type="molecule type" value="Genomic_DNA"/>
</dbReference>
<dbReference type="Proteomes" id="UP000076715">
    <property type="component" value="Unassembled WGS sequence"/>
</dbReference>
<dbReference type="PROSITE" id="PS51257">
    <property type="entry name" value="PROKAR_LIPOPROTEIN"/>
    <property type="match status" value="1"/>
</dbReference>
<proteinExistence type="predicted"/>
<accession>A0A163AC20</accession>
<reference evidence="2 3" key="1">
    <citation type="submission" date="2016-01" db="EMBL/GenBank/DDBJ databases">
        <title>The draft genome sequence of Aquimarina sp. RZW4-3-2.</title>
        <authorList>
            <person name="Wang Y."/>
        </authorList>
    </citation>
    <scope>NUCLEOTIDE SEQUENCE [LARGE SCALE GENOMIC DNA]</scope>
    <source>
        <strain evidence="2 3">RZW4-3-2</strain>
    </source>
</reference>